<comment type="caution">
    <text evidence="1">The sequence shown here is derived from an EMBL/GenBank/DDBJ whole genome shotgun (WGS) entry which is preliminary data.</text>
</comment>
<reference evidence="1" key="1">
    <citation type="submission" date="2021-06" db="EMBL/GenBank/DDBJ databases">
        <authorList>
            <person name="Kallberg Y."/>
            <person name="Tangrot J."/>
            <person name="Rosling A."/>
        </authorList>
    </citation>
    <scope>NUCLEOTIDE SEQUENCE</scope>
    <source>
        <strain evidence="1">28 12/20/2015</strain>
    </source>
</reference>
<organism evidence="1 2">
    <name type="scientific">Cetraspora pellucida</name>
    <dbReference type="NCBI Taxonomy" id="1433469"/>
    <lineage>
        <taxon>Eukaryota</taxon>
        <taxon>Fungi</taxon>
        <taxon>Fungi incertae sedis</taxon>
        <taxon>Mucoromycota</taxon>
        <taxon>Glomeromycotina</taxon>
        <taxon>Glomeromycetes</taxon>
        <taxon>Diversisporales</taxon>
        <taxon>Gigasporaceae</taxon>
        <taxon>Cetraspora</taxon>
    </lineage>
</organism>
<dbReference type="EMBL" id="CAJVPW010000533">
    <property type="protein sequence ID" value="CAG8457844.1"/>
    <property type="molecule type" value="Genomic_DNA"/>
</dbReference>
<dbReference type="Proteomes" id="UP000789366">
    <property type="component" value="Unassembled WGS sequence"/>
</dbReference>
<evidence type="ECO:0000313" key="2">
    <source>
        <dbReference type="Proteomes" id="UP000789366"/>
    </source>
</evidence>
<keyword evidence="2" id="KW-1185">Reference proteome</keyword>
<name>A0ACA9K7U9_9GLOM</name>
<accession>A0ACA9K7U9</accession>
<evidence type="ECO:0000313" key="1">
    <source>
        <dbReference type="EMBL" id="CAG8457844.1"/>
    </source>
</evidence>
<sequence length="284" mass="33321">MKCFLELYDFSEEYPPKDGFENNRQLNVIARAILIDKELVNEIGLKLTYSHIYDVFELFEYRLYDIGKTLFDSFSYLMADTYEHFSIEAIKPERNLTRKNVFYFLYYPLSLTPNYYNWVLLKFKASSPIVSFYFEDILQTRVSIDVERQDSSGKLNGATQTEVETACNIYNIYYNAGNFFLPTYMNLISQASEYNILGPLFEVYLPELYNYPITFPFPLPEIKGNLLIPLSSVNDHSNRKSSITLIQELSVVLDEMNHSIISNEMKVTEEFKKYFTAFLNLFNS</sequence>
<protein>
    <submittedName>
        <fullName evidence="1">4366_t:CDS:1</fullName>
    </submittedName>
</protein>
<proteinExistence type="predicted"/>
<gene>
    <name evidence="1" type="ORF">SPELUC_LOCUS1122</name>
</gene>